<proteinExistence type="predicted"/>
<gene>
    <name evidence="1" type="ORF">AB406_0022</name>
</gene>
<dbReference type="Proteomes" id="UP000189883">
    <property type="component" value="Chromosome"/>
</dbReference>
<dbReference type="EMBL" id="CP011859">
    <property type="protein sequence ID" value="AQY20988.1"/>
    <property type="molecule type" value="Genomic_DNA"/>
</dbReference>
<dbReference type="AlphaFoldDB" id="A0A1S7DPE0"/>
<organism evidence="1 2">
    <name type="scientific">Riemerella anatipestifer</name>
    <name type="common">Moraxella anatipestifer</name>
    <dbReference type="NCBI Taxonomy" id="34085"/>
    <lineage>
        <taxon>Bacteria</taxon>
        <taxon>Pseudomonadati</taxon>
        <taxon>Bacteroidota</taxon>
        <taxon>Flavobacteriia</taxon>
        <taxon>Flavobacteriales</taxon>
        <taxon>Weeksellaceae</taxon>
        <taxon>Riemerella</taxon>
    </lineage>
</organism>
<protein>
    <submittedName>
        <fullName evidence="1">Uncharacterized protein</fullName>
    </submittedName>
</protein>
<evidence type="ECO:0000313" key="2">
    <source>
        <dbReference type="Proteomes" id="UP000189883"/>
    </source>
</evidence>
<evidence type="ECO:0000313" key="1">
    <source>
        <dbReference type="EMBL" id="AQY20988.1"/>
    </source>
</evidence>
<accession>A0A1S7DPE0</accession>
<sequence>MLAFPERKEVYENDWAEENGGDYILDSPRFKDKEVTLKMGILANNDEDFWQKYNAFFNEVTKAGFQTLYISDHSKSYAVFYKKTTNFKKFLKRLRNVQKVFVKFDLVLKVAFSYEAHFNDEYTKMDDVYVHRNYHKEDSDNKNKVIAASKRISVKESVYLIEKSPILLRNGIFQSSIDGYIGGKRAVFVCLNALTDNAIRRHLDKARRKRVDILVFIFSNNDEGIWRQKVSEAINRCLPYFTPKVRIIMCAGDWIKDY</sequence>
<name>A0A1S7DPE0_RIEAN</name>
<reference evidence="1 2" key="1">
    <citation type="submission" date="2015-06" db="EMBL/GenBank/DDBJ databases">
        <title>R. anatipestifer strain HXb2 is the most virulent strain so far, and the genome sequence would help us uncover the pathogenesis.</title>
        <authorList>
            <person name="Hu Q."/>
            <person name="Qi J."/>
            <person name="Bo H."/>
            <person name="Liu G."/>
            <person name="Tao M."/>
            <person name="Ding Y."/>
            <person name="Xue Y."/>
        </authorList>
    </citation>
    <scope>NUCLEOTIDE SEQUENCE [LARGE SCALE GENOMIC DNA]</scope>
    <source>
        <strain evidence="1 2">HXb2</strain>
    </source>
</reference>